<dbReference type="Proteomes" id="UP001232992">
    <property type="component" value="Unassembled WGS sequence"/>
</dbReference>
<gene>
    <name evidence="1" type="ORF">PMH09_00145</name>
</gene>
<dbReference type="PANTHER" id="PTHR16469:SF27">
    <property type="entry name" value="UBIQUITIN-ASSOCIATED AND SH3 DOMAIN-CONTAINING BA-RELATED"/>
    <property type="match status" value="1"/>
</dbReference>
<sequence>MTQTVWIARHANRLDFVSPEWFNTAERRYDPPLSDDGLIQVKELAHRLKSEKITRIFASPFLRTVQTACGIAEVLDLPVTLDWGLCEWLNGDWMTEMPEIEPFDRLCDRFAKINSTVPIRGIPHYPETEKQCLHRAGKAINKLVTEFPDDELLCVGHGASVLGMTMGLVDGIGKSDVNASLACLVKVVRNGEQWIMELNGDTSHLSSSESTIRFN</sequence>
<evidence type="ECO:0000313" key="2">
    <source>
        <dbReference type="Proteomes" id="UP001232992"/>
    </source>
</evidence>
<comment type="caution">
    <text evidence="1">The sequence shown here is derived from an EMBL/GenBank/DDBJ whole genome shotgun (WGS) entry which is preliminary data.</text>
</comment>
<evidence type="ECO:0000313" key="1">
    <source>
        <dbReference type="EMBL" id="MDJ1181591.1"/>
    </source>
</evidence>
<organism evidence="1 2">
    <name type="scientific">Roseofilum casamattae BLCC-M143</name>
    <dbReference type="NCBI Taxonomy" id="3022442"/>
    <lineage>
        <taxon>Bacteria</taxon>
        <taxon>Bacillati</taxon>
        <taxon>Cyanobacteriota</taxon>
        <taxon>Cyanophyceae</taxon>
        <taxon>Desertifilales</taxon>
        <taxon>Desertifilaceae</taxon>
        <taxon>Roseofilum</taxon>
        <taxon>Roseofilum casamattae</taxon>
    </lineage>
</organism>
<dbReference type="InterPro" id="IPR029033">
    <property type="entry name" value="His_PPase_superfam"/>
</dbReference>
<dbReference type="PANTHER" id="PTHR16469">
    <property type="entry name" value="UBIQUITIN-ASSOCIATED AND SH3 DOMAIN-CONTAINING BA-RELATED"/>
    <property type="match status" value="1"/>
</dbReference>
<keyword evidence="2" id="KW-1185">Reference proteome</keyword>
<protein>
    <submittedName>
        <fullName evidence="1">Histidine phosphatase family protein</fullName>
    </submittedName>
</protein>
<dbReference type="SMART" id="SM00855">
    <property type="entry name" value="PGAM"/>
    <property type="match status" value="1"/>
</dbReference>
<dbReference type="EMBL" id="JAQOSQ010000001">
    <property type="protein sequence ID" value="MDJ1181591.1"/>
    <property type="molecule type" value="Genomic_DNA"/>
</dbReference>
<name>A0ABT7BQW9_9CYAN</name>
<reference evidence="1 2" key="1">
    <citation type="submission" date="2023-01" db="EMBL/GenBank/DDBJ databases">
        <title>Novel diversity within Roseofilum (Cyanobacteria; Desertifilaceae) from marine benthic mats with descriptions of four novel species.</title>
        <authorList>
            <person name="Wang Y."/>
            <person name="Berthold D.E."/>
            <person name="Hu J."/>
            <person name="Lefler F.W."/>
            <person name="Laughinghouse H.D. IV."/>
        </authorList>
    </citation>
    <scope>NUCLEOTIDE SEQUENCE [LARGE SCALE GENOMIC DNA]</scope>
    <source>
        <strain evidence="1 2">BLCC-M143</strain>
    </source>
</reference>
<dbReference type="CDD" id="cd07067">
    <property type="entry name" value="HP_PGM_like"/>
    <property type="match status" value="1"/>
</dbReference>
<dbReference type="Pfam" id="PF00300">
    <property type="entry name" value="His_Phos_1"/>
    <property type="match status" value="1"/>
</dbReference>
<dbReference type="InterPro" id="IPR051710">
    <property type="entry name" value="Phosphatase_SH3-domain"/>
</dbReference>
<accession>A0ABT7BQW9</accession>
<dbReference type="InterPro" id="IPR013078">
    <property type="entry name" value="His_Pase_superF_clade-1"/>
</dbReference>
<proteinExistence type="predicted"/>
<dbReference type="RefSeq" id="WP_283756248.1">
    <property type="nucleotide sequence ID" value="NZ_JAQOSQ010000001.1"/>
</dbReference>
<dbReference type="SUPFAM" id="SSF53254">
    <property type="entry name" value="Phosphoglycerate mutase-like"/>
    <property type="match status" value="1"/>
</dbReference>
<dbReference type="Gene3D" id="3.40.50.1240">
    <property type="entry name" value="Phosphoglycerate mutase-like"/>
    <property type="match status" value="1"/>
</dbReference>